<evidence type="ECO:0000313" key="1">
    <source>
        <dbReference type="EMBL" id="KAK7342578.1"/>
    </source>
</evidence>
<dbReference type="AlphaFoldDB" id="A0AAN9LZN1"/>
<accession>A0AAN9LZN1</accession>
<proteinExistence type="predicted"/>
<sequence>MEEKGGPYTTAFFTNAFELEDALSKVYSFHHFELVVEVSVGLDDGVADLCDDNEMKDMQRGWLECGTIIRDSVAAVREEENRFVHRSRVATLAKKMHYLQV</sequence>
<gene>
    <name evidence="1" type="ORF">VNO80_25533</name>
</gene>
<evidence type="ECO:0000313" key="2">
    <source>
        <dbReference type="Proteomes" id="UP001374584"/>
    </source>
</evidence>
<keyword evidence="2" id="KW-1185">Reference proteome</keyword>
<dbReference type="Proteomes" id="UP001374584">
    <property type="component" value="Unassembled WGS sequence"/>
</dbReference>
<organism evidence="1 2">
    <name type="scientific">Phaseolus coccineus</name>
    <name type="common">Scarlet runner bean</name>
    <name type="synonym">Phaseolus multiflorus</name>
    <dbReference type="NCBI Taxonomy" id="3886"/>
    <lineage>
        <taxon>Eukaryota</taxon>
        <taxon>Viridiplantae</taxon>
        <taxon>Streptophyta</taxon>
        <taxon>Embryophyta</taxon>
        <taxon>Tracheophyta</taxon>
        <taxon>Spermatophyta</taxon>
        <taxon>Magnoliopsida</taxon>
        <taxon>eudicotyledons</taxon>
        <taxon>Gunneridae</taxon>
        <taxon>Pentapetalae</taxon>
        <taxon>rosids</taxon>
        <taxon>fabids</taxon>
        <taxon>Fabales</taxon>
        <taxon>Fabaceae</taxon>
        <taxon>Papilionoideae</taxon>
        <taxon>50 kb inversion clade</taxon>
        <taxon>NPAAA clade</taxon>
        <taxon>indigoferoid/millettioid clade</taxon>
        <taxon>Phaseoleae</taxon>
        <taxon>Phaseolus</taxon>
    </lineage>
</organism>
<dbReference type="EMBL" id="JAYMYR010000009">
    <property type="protein sequence ID" value="KAK7342578.1"/>
    <property type="molecule type" value="Genomic_DNA"/>
</dbReference>
<reference evidence="1 2" key="1">
    <citation type="submission" date="2024-01" db="EMBL/GenBank/DDBJ databases">
        <title>The genomes of 5 underutilized Papilionoideae crops provide insights into root nodulation and disease resistanc.</title>
        <authorList>
            <person name="Jiang F."/>
        </authorList>
    </citation>
    <scope>NUCLEOTIDE SEQUENCE [LARGE SCALE GENOMIC DNA]</scope>
    <source>
        <strain evidence="1">JINMINGXINNONG_FW02</strain>
        <tissue evidence="1">Leaves</tissue>
    </source>
</reference>
<name>A0AAN9LZN1_PHACN</name>
<comment type="caution">
    <text evidence="1">The sequence shown here is derived from an EMBL/GenBank/DDBJ whole genome shotgun (WGS) entry which is preliminary data.</text>
</comment>
<protein>
    <submittedName>
        <fullName evidence="1">Uncharacterized protein</fullName>
    </submittedName>
</protein>